<keyword evidence="14" id="KW-1185">Reference proteome</keyword>
<dbReference type="PROSITE" id="PS00197">
    <property type="entry name" value="2FE2S_FER_1"/>
    <property type="match status" value="1"/>
</dbReference>
<accession>A0AAQ0BQ65</accession>
<evidence type="ECO:0000256" key="3">
    <source>
        <dbReference type="ARBA" id="ARBA00022643"/>
    </source>
</evidence>
<comment type="cofactor">
    <cofactor evidence="1">
        <name>FMN</name>
        <dbReference type="ChEBI" id="CHEBI:58210"/>
    </cofactor>
</comment>
<dbReference type="InterPro" id="IPR039261">
    <property type="entry name" value="FNR_nucleotide-bd"/>
</dbReference>
<dbReference type="PROSITE" id="PS51384">
    <property type="entry name" value="FAD_FR"/>
    <property type="match status" value="1"/>
</dbReference>
<evidence type="ECO:0000259" key="9">
    <source>
        <dbReference type="PROSITE" id="PS51085"/>
    </source>
</evidence>
<dbReference type="InterPro" id="IPR001041">
    <property type="entry name" value="2Fe-2S_ferredoxin-type"/>
</dbReference>
<dbReference type="SUPFAM" id="SSF54292">
    <property type="entry name" value="2Fe-2S ferredoxin-like"/>
    <property type="match status" value="1"/>
</dbReference>
<dbReference type="Gene3D" id="3.10.20.30">
    <property type="match status" value="1"/>
</dbReference>
<dbReference type="InterPro" id="IPR054582">
    <property type="entry name" value="DmmA-like_N"/>
</dbReference>
<sequence>MSEATLIVEVVRKWDEARGICGFELRRPDRAPLPGFSAGAHIDVHLPGGIVRQYSLCSSPARNDRYEIAVLRDERGRGGSMAIHDHVHEGDQIRIGAPRNHFPLELRAARHLLLAGGIGVTPLLSMAEHLHALGASFEMHYCTRSRDRTAFAQRLAGSAYHDHVQIHFDDAGEHQAFELDQVLAAAAADTHLYVCGPRGFMEAALAAARAHGWPDERLHYEFFSGAVADSAEDGAFQVRVASSGAVIDVPAGCSIVDALAKHGVEVLTSCEQGVCGTCMTRVLEGQPDHRDSYLTDEEKAAGEYLMPCCSRAKSALLVLDL</sequence>
<evidence type="ECO:0000313" key="11">
    <source>
        <dbReference type="EMBL" id="QPQ89768.1"/>
    </source>
</evidence>
<dbReference type="AlphaFoldDB" id="A0AAQ0BQ65"/>
<dbReference type="Proteomes" id="UP000594892">
    <property type="component" value="Chromosome 1"/>
</dbReference>
<evidence type="ECO:0000256" key="7">
    <source>
        <dbReference type="ARBA" id="ARBA00023004"/>
    </source>
</evidence>
<dbReference type="PRINTS" id="PR00409">
    <property type="entry name" value="PHDIOXRDTASE"/>
</dbReference>
<dbReference type="RefSeq" id="WP_015877506.1">
    <property type="nucleotide sequence ID" value="NZ_CP021075.1"/>
</dbReference>
<evidence type="ECO:0000256" key="8">
    <source>
        <dbReference type="ARBA" id="ARBA00023014"/>
    </source>
</evidence>
<dbReference type="InterPro" id="IPR036010">
    <property type="entry name" value="2Fe-2S_ferredoxin-like_sf"/>
</dbReference>
<dbReference type="InterPro" id="IPR017927">
    <property type="entry name" value="FAD-bd_FR_type"/>
</dbReference>
<feature type="domain" description="FAD-binding FR-type" evidence="10">
    <location>
        <begin position="3"/>
        <end position="105"/>
    </location>
</feature>
<keyword evidence="6" id="KW-0560">Oxidoreductase</keyword>
<protein>
    <submittedName>
        <fullName evidence="11 12">Oxidoreductase</fullName>
    </submittedName>
</protein>
<dbReference type="GeneID" id="45694497"/>
<dbReference type="Pfam" id="PF22290">
    <property type="entry name" value="DmmA-like_N"/>
    <property type="match status" value="1"/>
</dbReference>
<dbReference type="Gene3D" id="3.40.50.80">
    <property type="entry name" value="Nucleotide-binding domain of ferredoxin-NADP reductase (FNR) module"/>
    <property type="match status" value="1"/>
</dbReference>
<evidence type="ECO:0000313" key="13">
    <source>
        <dbReference type="Proteomes" id="UP000594892"/>
    </source>
</evidence>
<evidence type="ECO:0000259" key="10">
    <source>
        <dbReference type="PROSITE" id="PS51384"/>
    </source>
</evidence>
<evidence type="ECO:0000256" key="5">
    <source>
        <dbReference type="ARBA" id="ARBA00022723"/>
    </source>
</evidence>
<reference evidence="12" key="2">
    <citation type="submission" date="2022-06" db="EMBL/GenBank/DDBJ databases">
        <title>Draft genome sequence of Burkholderia glumae strain GR20004 isolated from rice panicle showing bacterial panicle blight.</title>
        <authorList>
            <person name="Choi S.Y."/>
            <person name="Lee Y.H."/>
        </authorList>
    </citation>
    <scope>NUCLEOTIDE SEQUENCE</scope>
    <source>
        <strain evidence="12">GR20004</strain>
    </source>
</reference>
<keyword evidence="8" id="KW-0411">Iron-sulfur</keyword>
<dbReference type="Proteomes" id="UP001056386">
    <property type="component" value="Chromosome 2"/>
</dbReference>
<name>A0AAQ0BQ65_BURGL</name>
<dbReference type="PANTHER" id="PTHR47354">
    <property type="entry name" value="NADH OXIDOREDUCTASE HCR"/>
    <property type="match status" value="1"/>
</dbReference>
<dbReference type="Gene3D" id="2.40.30.10">
    <property type="entry name" value="Translation factors"/>
    <property type="match status" value="1"/>
</dbReference>
<evidence type="ECO:0000313" key="14">
    <source>
        <dbReference type="Proteomes" id="UP001056386"/>
    </source>
</evidence>
<evidence type="ECO:0000256" key="2">
    <source>
        <dbReference type="ARBA" id="ARBA00022630"/>
    </source>
</evidence>
<dbReference type="Pfam" id="PF00111">
    <property type="entry name" value="Fer2"/>
    <property type="match status" value="1"/>
</dbReference>
<dbReference type="InterPro" id="IPR017938">
    <property type="entry name" value="Riboflavin_synthase-like_b-brl"/>
</dbReference>
<keyword evidence="4" id="KW-0001">2Fe-2S</keyword>
<dbReference type="InterPro" id="IPR006058">
    <property type="entry name" value="2Fe2S_fd_BS"/>
</dbReference>
<dbReference type="GO" id="GO:0046872">
    <property type="term" value="F:metal ion binding"/>
    <property type="evidence" value="ECO:0007669"/>
    <property type="project" value="UniProtKB-KW"/>
</dbReference>
<dbReference type="CDD" id="cd06185">
    <property type="entry name" value="PDR_like"/>
    <property type="match status" value="1"/>
</dbReference>
<dbReference type="SUPFAM" id="SSF63380">
    <property type="entry name" value="Riboflavin synthase domain-like"/>
    <property type="match status" value="1"/>
</dbReference>
<keyword evidence="7" id="KW-0408">Iron</keyword>
<dbReference type="EMBL" id="CP099583">
    <property type="protein sequence ID" value="USS42102.1"/>
    <property type="molecule type" value="Genomic_DNA"/>
</dbReference>
<dbReference type="GO" id="GO:0016491">
    <property type="term" value="F:oxidoreductase activity"/>
    <property type="evidence" value="ECO:0007669"/>
    <property type="project" value="UniProtKB-KW"/>
</dbReference>
<dbReference type="InterPro" id="IPR012675">
    <property type="entry name" value="Beta-grasp_dom_sf"/>
</dbReference>
<evidence type="ECO:0000313" key="12">
    <source>
        <dbReference type="EMBL" id="USS42102.1"/>
    </source>
</evidence>
<dbReference type="GO" id="GO:0051537">
    <property type="term" value="F:2 iron, 2 sulfur cluster binding"/>
    <property type="evidence" value="ECO:0007669"/>
    <property type="project" value="UniProtKB-KW"/>
</dbReference>
<evidence type="ECO:0000256" key="1">
    <source>
        <dbReference type="ARBA" id="ARBA00001917"/>
    </source>
</evidence>
<keyword evidence="5" id="KW-0479">Metal-binding</keyword>
<gene>
    <name evidence="11" type="ORF">I6H06_09115</name>
    <name evidence="12" type="ORF">NFI99_07570</name>
</gene>
<dbReference type="SUPFAM" id="SSF52343">
    <property type="entry name" value="Ferredoxin reductase-like, C-terminal NADP-linked domain"/>
    <property type="match status" value="1"/>
</dbReference>
<dbReference type="InterPro" id="IPR050415">
    <property type="entry name" value="MRET"/>
</dbReference>
<reference evidence="11 13" key="1">
    <citation type="submission" date="2020-12" db="EMBL/GenBank/DDBJ databases">
        <title>FDA dAtabase for Regulatory Grade micrObial Sequences (FDA-ARGOS): Supporting development and validation of Infectious Disease Dx tests.</title>
        <authorList>
            <person name="Minogue T."/>
            <person name="Wolcott M."/>
            <person name="Wasieloski L."/>
            <person name="Aguilar W."/>
            <person name="Moore D."/>
            <person name="Jaissle J."/>
            <person name="Tallon L."/>
            <person name="Sadzewicz L."/>
            <person name="Zhao X."/>
            <person name="Boylan J."/>
            <person name="Ott S."/>
            <person name="Bowen H."/>
            <person name="Vavikolanu K."/>
            <person name="Mehta A."/>
            <person name="Aluvathingal J."/>
            <person name="Nadendla S."/>
            <person name="Yan Y."/>
            <person name="Sichtig H."/>
        </authorList>
    </citation>
    <scope>NUCLEOTIDE SEQUENCE [LARGE SCALE GENOMIC DNA]</scope>
    <source>
        <strain evidence="11 13">FDAARGOS_949</strain>
    </source>
</reference>
<dbReference type="CDD" id="cd00207">
    <property type="entry name" value="fer2"/>
    <property type="match status" value="1"/>
</dbReference>
<evidence type="ECO:0000256" key="6">
    <source>
        <dbReference type="ARBA" id="ARBA00023002"/>
    </source>
</evidence>
<feature type="domain" description="2Fe-2S ferredoxin-type" evidence="9">
    <location>
        <begin position="236"/>
        <end position="321"/>
    </location>
</feature>
<dbReference type="EMBL" id="CP065600">
    <property type="protein sequence ID" value="QPQ89768.1"/>
    <property type="molecule type" value="Genomic_DNA"/>
</dbReference>
<evidence type="ECO:0000256" key="4">
    <source>
        <dbReference type="ARBA" id="ARBA00022714"/>
    </source>
</evidence>
<dbReference type="PROSITE" id="PS51085">
    <property type="entry name" value="2FE2S_FER_2"/>
    <property type="match status" value="1"/>
</dbReference>
<keyword evidence="3" id="KW-0288">FMN</keyword>
<proteinExistence type="predicted"/>
<keyword evidence="2" id="KW-0285">Flavoprotein</keyword>
<dbReference type="PANTHER" id="PTHR47354:SF1">
    <property type="entry name" value="CARNITINE MONOOXYGENASE REDUCTASE SUBUNIT"/>
    <property type="match status" value="1"/>
</dbReference>
<organism evidence="11 13">
    <name type="scientific">Burkholderia glumae</name>
    <name type="common">Pseudomonas glumae</name>
    <dbReference type="NCBI Taxonomy" id="337"/>
    <lineage>
        <taxon>Bacteria</taxon>
        <taxon>Pseudomonadati</taxon>
        <taxon>Pseudomonadota</taxon>
        <taxon>Betaproteobacteria</taxon>
        <taxon>Burkholderiales</taxon>
        <taxon>Burkholderiaceae</taxon>
        <taxon>Burkholderia</taxon>
    </lineage>
</organism>